<dbReference type="PANTHER" id="PTHR43046:SF16">
    <property type="entry name" value="ADP-RIBOSE PYROPHOSPHATASE YJHB-RELATED"/>
    <property type="match status" value="1"/>
</dbReference>
<feature type="domain" description="Nudix hydrolase" evidence="3">
    <location>
        <begin position="68"/>
        <end position="195"/>
    </location>
</feature>
<reference evidence="4 5" key="1">
    <citation type="journal article" date="2015" name="Genome Announc.">
        <title>Expanding the biotechnology potential of lactobacilli through comparative genomics of 213 strains and associated genera.</title>
        <authorList>
            <person name="Sun Z."/>
            <person name="Harris H.M."/>
            <person name="McCann A."/>
            <person name="Guo C."/>
            <person name="Argimon S."/>
            <person name="Zhang W."/>
            <person name="Yang X."/>
            <person name="Jeffery I.B."/>
            <person name="Cooney J.C."/>
            <person name="Kagawa T.F."/>
            <person name="Liu W."/>
            <person name="Song Y."/>
            <person name="Salvetti E."/>
            <person name="Wrobel A."/>
            <person name="Rasinkangas P."/>
            <person name="Parkhill J."/>
            <person name="Rea M.C."/>
            <person name="O'Sullivan O."/>
            <person name="Ritari J."/>
            <person name="Douillard F.P."/>
            <person name="Paul Ross R."/>
            <person name="Yang R."/>
            <person name="Briner A.E."/>
            <person name="Felis G.E."/>
            <person name="de Vos W.M."/>
            <person name="Barrangou R."/>
            <person name="Klaenhammer T.R."/>
            <person name="Caufield P.W."/>
            <person name="Cui Y."/>
            <person name="Zhang H."/>
            <person name="O'Toole P.W."/>
        </authorList>
    </citation>
    <scope>NUCLEOTIDE SEQUENCE [LARGE SCALE GENOMIC DNA]</scope>
    <source>
        <strain evidence="4 5">DSM 15945</strain>
    </source>
</reference>
<dbReference type="AlphaFoldDB" id="A0A0R1U6K2"/>
<dbReference type="Proteomes" id="UP000051922">
    <property type="component" value="Unassembled WGS sequence"/>
</dbReference>
<dbReference type="InterPro" id="IPR015797">
    <property type="entry name" value="NUDIX_hydrolase-like_dom_sf"/>
</dbReference>
<dbReference type="Pfam" id="PF00293">
    <property type="entry name" value="NUDIX"/>
    <property type="match status" value="1"/>
</dbReference>
<dbReference type="InterPro" id="IPR059176">
    <property type="entry name" value="UDP-X_N"/>
</dbReference>
<evidence type="ECO:0000313" key="4">
    <source>
        <dbReference type="EMBL" id="KRL85499.1"/>
    </source>
</evidence>
<sequence>MGVVMEELTFLRRLLAISGAGLAYAQDKFDQERYQSVRDLAEDQMAAYTGQPVSSIRANFADEQGYPTPKVDVRAFIRRDKQFLMVENDHGEWALPGGFAEVGWSLKANVAKEVKEETGLTVDVGRLRAVFDTSQRTDIPQAFQYYKMIFECEIKSGSFVQNSETVATGWFEQSALPPLSLSRTTPEQVAILFSKQPTYIE</sequence>
<name>A0A0R1U6K2_9LACO</name>
<dbReference type="PATRIC" id="fig|1423783.4.peg.1708"/>
<dbReference type="InterPro" id="IPR000086">
    <property type="entry name" value="NUDIX_hydrolase_dom"/>
</dbReference>
<organism evidence="4 5">
    <name type="scientific">Lacticaseibacillus pantheris DSM 15945 = JCM 12539 = NBRC 106106</name>
    <dbReference type="NCBI Taxonomy" id="1423783"/>
    <lineage>
        <taxon>Bacteria</taxon>
        <taxon>Bacillati</taxon>
        <taxon>Bacillota</taxon>
        <taxon>Bacilli</taxon>
        <taxon>Lactobacillales</taxon>
        <taxon>Lactobacillaceae</taxon>
        <taxon>Lacticaseibacillus</taxon>
    </lineage>
</organism>
<keyword evidence="5" id="KW-1185">Reference proteome</keyword>
<dbReference type="SUPFAM" id="SSF55811">
    <property type="entry name" value="Nudix"/>
    <property type="match status" value="1"/>
</dbReference>
<dbReference type="PROSITE" id="PS51462">
    <property type="entry name" value="NUDIX"/>
    <property type="match status" value="1"/>
</dbReference>
<dbReference type="Gene3D" id="6.10.250.1120">
    <property type="match status" value="1"/>
</dbReference>
<comment type="caution">
    <text evidence="4">The sequence shown here is derived from an EMBL/GenBank/DDBJ whole genome shotgun (WGS) entry which is preliminary data.</text>
</comment>
<gene>
    <name evidence="4" type="ORF">FC50_GL001665</name>
</gene>
<keyword evidence="2" id="KW-0378">Hydrolase</keyword>
<dbReference type="PANTHER" id="PTHR43046">
    <property type="entry name" value="GDP-MANNOSE MANNOSYL HYDROLASE"/>
    <property type="match status" value="1"/>
</dbReference>
<dbReference type="EMBL" id="AZFJ01000052">
    <property type="protein sequence ID" value="KRL85499.1"/>
    <property type="molecule type" value="Genomic_DNA"/>
</dbReference>
<evidence type="ECO:0000313" key="5">
    <source>
        <dbReference type="Proteomes" id="UP000051922"/>
    </source>
</evidence>
<dbReference type="Gene3D" id="3.90.79.10">
    <property type="entry name" value="Nucleoside Triphosphate Pyrophosphohydrolase"/>
    <property type="match status" value="1"/>
</dbReference>
<evidence type="ECO:0000256" key="2">
    <source>
        <dbReference type="ARBA" id="ARBA00022801"/>
    </source>
</evidence>
<evidence type="ECO:0000256" key="1">
    <source>
        <dbReference type="ARBA" id="ARBA00001946"/>
    </source>
</evidence>
<dbReference type="Pfam" id="PF12535">
    <property type="entry name" value="Nudix_N"/>
    <property type="match status" value="1"/>
</dbReference>
<comment type="cofactor">
    <cofactor evidence="1">
        <name>Mg(2+)</name>
        <dbReference type="ChEBI" id="CHEBI:18420"/>
    </cofactor>
</comment>
<protein>
    <submittedName>
        <fullName evidence="4">MutT NUDIX family protein</fullName>
    </submittedName>
</protein>
<accession>A0A0R1U6K2</accession>
<evidence type="ECO:0000259" key="3">
    <source>
        <dbReference type="PROSITE" id="PS51462"/>
    </source>
</evidence>
<dbReference type="GO" id="GO:0016787">
    <property type="term" value="F:hydrolase activity"/>
    <property type="evidence" value="ECO:0007669"/>
    <property type="project" value="UniProtKB-KW"/>
</dbReference>
<dbReference type="STRING" id="1423783.FC50_GL001665"/>
<proteinExistence type="predicted"/>